<proteinExistence type="predicted"/>
<dbReference type="AlphaFoldDB" id="X1TBF6"/>
<accession>X1TBF6</accession>
<comment type="caution">
    <text evidence="1">The sequence shown here is derived from an EMBL/GenBank/DDBJ whole genome shotgun (WGS) entry which is preliminary data.</text>
</comment>
<reference evidence="1" key="1">
    <citation type="journal article" date="2014" name="Front. Microbiol.">
        <title>High frequency of phylogenetically diverse reductive dehalogenase-homologous genes in deep subseafloor sedimentary metagenomes.</title>
        <authorList>
            <person name="Kawai M."/>
            <person name="Futagami T."/>
            <person name="Toyoda A."/>
            <person name="Takaki Y."/>
            <person name="Nishi S."/>
            <person name="Hori S."/>
            <person name="Arai W."/>
            <person name="Tsubouchi T."/>
            <person name="Morono Y."/>
            <person name="Uchiyama I."/>
            <person name="Ito T."/>
            <person name="Fujiyama A."/>
            <person name="Inagaki F."/>
            <person name="Takami H."/>
        </authorList>
    </citation>
    <scope>NUCLEOTIDE SEQUENCE</scope>
    <source>
        <strain evidence="1">Expedition CK06-06</strain>
    </source>
</reference>
<evidence type="ECO:0000313" key="1">
    <source>
        <dbReference type="EMBL" id="GAI88706.1"/>
    </source>
</evidence>
<organism evidence="1">
    <name type="scientific">marine sediment metagenome</name>
    <dbReference type="NCBI Taxonomy" id="412755"/>
    <lineage>
        <taxon>unclassified sequences</taxon>
        <taxon>metagenomes</taxon>
        <taxon>ecological metagenomes</taxon>
    </lineage>
</organism>
<sequence length="84" mass="8887">MAEVTYYFNARGDAVWTDPDNIVDGDIGTFASTAAKGTAQTLTGNTCPATDLGIITKVEFRLYAYGDGDDRIDITPVFTGGNGD</sequence>
<feature type="non-terminal residue" evidence="1">
    <location>
        <position position="84"/>
    </location>
</feature>
<gene>
    <name evidence="1" type="ORF">S12H4_36004</name>
</gene>
<protein>
    <submittedName>
        <fullName evidence="1">Uncharacterized protein</fullName>
    </submittedName>
</protein>
<name>X1TBF6_9ZZZZ</name>
<dbReference type="EMBL" id="BARW01021433">
    <property type="protein sequence ID" value="GAI88706.1"/>
    <property type="molecule type" value="Genomic_DNA"/>
</dbReference>